<dbReference type="OrthoDB" id="9803702at2"/>
<protein>
    <recommendedName>
        <fullName evidence="1">Histidine phosphotransferase ChpT C-terminal domain-containing protein</fullName>
    </recommendedName>
</protein>
<dbReference type="Gene3D" id="1.10.287.130">
    <property type="match status" value="1"/>
</dbReference>
<evidence type="ECO:0000259" key="1">
    <source>
        <dbReference type="Pfam" id="PF10090"/>
    </source>
</evidence>
<reference evidence="2 3" key="1">
    <citation type="submission" date="2018-03" db="EMBL/GenBank/DDBJ databases">
        <authorList>
            <person name="Keele B.F."/>
        </authorList>
    </citation>
    <scope>NUCLEOTIDE SEQUENCE [LARGE SCALE GENOMIC DNA]</scope>
    <source>
        <strain evidence="2 3">CECT 8811</strain>
    </source>
</reference>
<dbReference type="Gene3D" id="3.30.565.10">
    <property type="entry name" value="Histidine kinase-like ATPase, C-terminal domain"/>
    <property type="match status" value="1"/>
</dbReference>
<dbReference type="InterPro" id="IPR036890">
    <property type="entry name" value="HATPase_C_sf"/>
</dbReference>
<dbReference type="RefSeq" id="WP_108856329.1">
    <property type="nucleotide sequence ID" value="NZ_OMOI01000001.1"/>
</dbReference>
<organism evidence="2 3">
    <name type="scientific">Aliiroseovarius pelagivivens</name>
    <dbReference type="NCBI Taxonomy" id="1639690"/>
    <lineage>
        <taxon>Bacteria</taxon>
        <taxon>Pseudomonadati</taxon>
        <taxon>Pseudomonadota</taxon>
        <taxon>Alphaproteobacteria</taxon>
        <taxon>Rhodobacterales</taxon>
        <taxon>Paracoccaceae</taxon>
        <taxon>Aliiroseovarius</taxon>
    </lineage>
</organism>
<proteinExistence type="predicted"/>
<feature type="domain" description="Histidine phosphotransferase ChpT C-terminal" evidence="1">
    <location>
        <begin position="78"/>
        <end position="193"/>
    </location>
</feature>
<sequence length="199" mass="21585">MTKQDRDLTALIGSRICHDLISPLGAIGNGVELLQLSGMGDSPEMALIAESVTNANLRIRFFRVAFGAAAEGQSLSEREIRAVLAPGGDGRKIAIDWQPTGDLPRTEVKLAFLALQCFESAMPWGGQLSVSCADGRWHMSAHGDRLNIDPDLWALLSTVNPDIDVPPARVHFALIRPELQRQGRSATVQISDQTISLTF</sequence>
<keyword evidence="3" id="KW-1185">Reference proteome</keyword>
<dbReference type="Proteomes" id="UP000244911">
    <property type="component" value="Unassembled WGS sequence"/>
</dbReference>
<dbReference type="InterPro" id="IPR018762">
    <property type="entry name" value="ChpT_C"/>
</dbReference>
<dbReference type="Pfam" id="PF10090">
    <property type="entry name" value="HPTransfase"/>
    <property type="match status" value="1"/>
</dbReference>
<accession>A0A2R8AJT1</accession>
<name>A0A2R8AJT1_9RHOB</name>
<gene>
    <name evidence="2" type="ORF">ALP8811_01315</name>
</gene>
<evidence type="ECO:0000313" key="3">
    <source>
        <dbReference type="Proteomes" id="UP000244911"/>
    </source>
</evidence>
<dbReference type="AlphaFoldDB" id="A0A2R8AJT1"/>
<dbReference type="EMBL" id="OMOI01000001">
    <property type="protein sequence ID" value="SPF76312.1"/>
    <property type="molecule type" value="Genomic_DNA"/>
</dbReference>
<evidence type="ECO:0000313" key="2">
    <source>
        <dbReference type="EMBL" id="SPF76312.1"/>
    </source>
</evidence>